<sequence length="387" mass="43489">MRNGVTGILSEVLMILNSIALSDGRGFLRKGRLQQCAVQLKYCLQNMFNDEEVVKGVCSTIGSSLRKMQSADVRIQLGELSSNIEQQYSHFNEFLQAILFILENLAIHTPVIKTYTVSTNIGQQLQQGNLSQSTQPQSIFTSSSNESEINPIFYSIQNIYDFLGVIFDFVTQFESSLFHLYPRITSLVNRFACLDFSALLDVIHTQPFQQSPTPTAKLVDEMRYQAILTQSAILHVLKESIYGSNSDGKQKKDVLNEQQEQTNPATLELMKETAGSIWKADEALVAYQIGIGDKGSSDEDEEDDDQEEQIGRIGLISQKALCNLFSDFTIFFPNFISSLLDQKHIRIFAKRSALTSGKGDFEALRIAGYELVNKMKKLGIKMQKKTK</sequence>
<dbReference type="AlphaFoldDB" id="A0A5J4TDI6"/>
<evidence type="ECO:0000313" key="2">
    <source>
        <dbReference type="Proteomes" id="UP000324800"/>
    </source>
</evidence>
<proteinExistence type="predicted"/>
<accession>A0A5J4TDI6</accession>
<protein>
    <submittedName>
        <fullName evidence="1">Uncharacterized protein</fullName>
    </submittedName>
</protein>
<name>A0A5J4TDI6_9EUKA</name>
<evidence type="ECO:0000313" key="1">
    <source>
        <dbReference type="EMBL" id="KAA6356257.1"/>
    </source>
</evidence>
<dbReference type="Proteomes" id="UP000324800">
    <property type="component" value="Unassembled WGS sequence"/>
</dbReference>
<reference evidence="1 2" key="1">
    <citation type="submission" date="2019-03" db="EMBL/GenBank/DDBJ databases">
        <title>Single cell metagenomics reveals metabolic interactions within the superorganism composed of flagellate Streblomastix strix and complex community of Bacteroidetes bacteria on its surface.</title>
        <authorList>
            <person name="Treitli S.C."/>
            <person name="Kolisko M."/>
            <person name="Husnik F."/>
            <person name="Keeling P."/>
            <person name="Hampl V."/>
        </authorList>
    </citation>
    <scope>NUCLEOTIDE SEQUENCE [LARGE SCALE GENOMIC DNA]</scope>
    <source>
        <strain evidence="1">ST1C</strain>
    </source>
</reference>
<feature type="non-terminal residue" evidence="1">
    <location>
        <position position="387"/>
    </location>
</feature>
<comment type="caution">
    <text evidence="1">The sequence shown here is derived from an EMBL/GenBank/DDBJ whole genome shotgun (WGS) entry which is preliminary data.</text>
</comment>
<dbReference type="EMBL" id="SNRW01033286">
    <property type="protein sequence ID" value="KAA6356257.1"/>
    <property type="molecule type" value="Genomic_DNA"/>
</dbReference>
<gene>
    <name evidence="1" type="ORF">EZS28_048216</name>
</gene>
<organism evidence="1 2">
    <name type="scientific">Streblomastix strix</name>
    <dbReference type="NCBI Taxonomy" id="222440"/>
    <lineage>
        <taxon>Eukaryota</taxon>
        <taxon>Metamonada</taxon>
        <taxon>Preaxostyla</taxon>
        <taxon>Oxymonadida</taxon>
        <taxon>Streblomastigidae</taxon>
        <taxon>Streblomastix</taxon>
    </lineage>
</organism>